<reference evidence="3 4" key="1">
    <citation type="submission" date="2019-09" db="EMBL/GenBank/DDBJ databases">
        <authorList>
            <person name="Chandra G."/>
            <person name="Truman W A."/>
        </authorList>
    </citation>
    <scope>NUCLEOTIDE SEQUENCE [LARGE SCALE GENOMIC DNA]</scope>
    <source>
        <strain evidence="3">PS718</strain>
    </source>
</reference>
<name>A0A5E7F7D6_PSEFL</name>
<keyword evidence="2" id="KW-0812">Transmembrane</keyword>
<keyword evidence="2" id="KW-1133">Transmembrane helix</keyword>
<sequence length="165" mass="18397">MQAVNNSVGAAAGCDLLILFVFGFWFLVFGSCEHIRCCGCCGWRFRSYSDSLFQTPKSKQKALPPAYGTSLRLSVPSLRCPSGGIAYGLLRCTSSRCMRLRRTALRACPPDEHLRSACRWGLRARATSKARSRAPHPSPLPEGEGTDRGDWEKYTDVKYRVALRF</sequence>
<accession>A0A5E7F7D6</accession>
<feature type="transmembrane region" description="Helical" evidence="2">
    <location>
        <begin position="7"/>
        <end position="28"/>
    </location>
</feature>
<protein>
    <submittedName>
        <fullName evidence="3">Uncharacterized protein</fullName>
    </submittedName>
</protein>
<evidence type="ECO:0000256" key="2">
    <source>
        <dbReference type="SAM" id="Phobius"/>
    </source>
</evidence>
<keyword evidence="2" id="KW-0472">Membrane</keyword>
<dbReference type="AlphaFoldDB" id="A0A5E7F7D6"/>
<dbReference type="EMBL" id="CABVHX010000034">
    <property type="protein sequence ID" value="VVO35150.1"/>
    <property type="molecule type" value="Genomic_DNA"/>
</dbReference>
<dbReference type="Proteomes" id="UP000325375">
    <property type="component" value="Unassembled WGS sequence"/>
</dbReference>
<organism evidence="3 4">
    <name type="scientific">Pseudomonas fluorescens</name>
    <dbReference type="NCBI Taxonomy" id="294"/>
    <lineage>
        <taxon>Bacteria</taxon>
        <taxon>Pseudomonadati</taxon>
        <taxon>Pseudomonadota</taxon>
        <taxon>Gammaproteobacteria</taxon>
        <taxon>Pseudomonadales</taxon>
        <taxon>Pseudomonadaceae</taxon>
        <taxon>Pseudomonas</taxon>
    </lineage>
</organism>
<evidence type="ECO:0000313" key="4">
    <source>
        <dbReference type="Proteomes" id="UP000325375"/>
    </source>
</evidence>
<gene>
    <name evidence="3" type="ORF">PS718_05305</name>
</gene>
<evidence type="ECO:0000256" key="1">
    <source>
        <dbReference type="SAM" id="MobiDB-lite"/>
    </source>
</evidence>
<proteinExistence type="predicted"/>
<evidence type="ECO:0000313" key="3">
    <source>
        <dbReference type="EMBL" id="VVO35150.1"/>
    </source>
</evidence>
<feature type="region of interest" description="Disordered" evidence="1">
    <location>
        <begin position="129"/>
        <end position="149"/>
    </location>
</feature>